<accession>A0AAE1C769</accession>
<evidence type="ECO:0000256" key="5">
    <source>
        <dbReference type="SAM" id="Phobius"/>
    </source>
</evidence>
<feature type="transmembrane region" description="Helical" evidence="5">
    <location>
        <begin position="231"/>
        <end position="251"/>
    </location>
</feature>
<dbReference type="InterPro" id="IPR038665">
    <property type="entry name" value="Voltage-dep_anion_channel_sf"/>
</dbReference>
<evidence type="ECO:0000256" key="1">
    <source>
        <dbReference type="ARBA" id="ARBA00004141"/>
    </source>
</evidence>
<dbReference type="Pfam" id="PF03595">
    <property type="entry name" value="SLAC1"/>
    <property type="match status" value="1"/>
</dbReference>
<dbReference type="InterPro" id="IPR004695">
    <property type="entry name" value="SLAC1/Mae1/Ssu1/TehA"/>
</dbReference>
<evidence type="ECO:0000256" key="3">
    <source>
        <dbReference type="ARBA" id="ARBA00022989"/>
    </source>
</evidence>
<dbReference type="GO" id="GO:0016020">
    <property type="term" value="C:membrane"/>
    <property type="evidence" value="ECO:0007669"/>
    <property type="project" value="UniProtKB-SubCell"/>
</dbReference>
<comment type="caution">
    <text evidence="6">The sequence shown here is derived from an EMBL/GenBank/DDBJ whole genome shotgun (WGS) entry which is preliminary data.</text>
</comment>
<protein>
    <submittedName>
        <fullName evidence="6">Voltage-dependent anion channel-domain-containing protein</fullName>
    </submittedName>
</protein>
<keyword evidence="3 5" id="KW-1133">Transmembrane helix</keyword>
<feature type="transmembrane region" description="Helical" evidence="5">
    <location>
        <begin position="114"/>
        <end position="131"/>
    </location>
</feature>
<name>A0AAE1C769_9PEZI</name>
<gene>
    <name evidence="6" type="ORF">B0T22DRAFT_445452</name>
</gene>
<dbReference type="AlphaFoldDB" id="A0AAE1C769"/>
<proteinExistence type="predicted"/>
<feature type="transmembrane region" description="Helical" evidence="5">
    <location>
        <begin position="404"/>
        <end position="432"/>
    </location>
</feature>
<dbReference type="Proteomes" id="UP001270362">
    <property type="component" value="Unassembled WGS sequence"/>
</dbReference>
<dbReference type="EMBL" id="JAULSO010000007">
    <property type="protein sequence ID" value="KAK3681236.1"/>
    <property type="molecule type" value="Genomic_DNA"/>
</dbReference>
<feature type="transmembrane region" description="Helical" evidence="5">
    <location>
        <begin position="143"/>
        <end position="163"/>
    </location>
</feature>
<feature type="transmembrane region" description="Helical" evidence="5">
    <location>
        <begin position="439"/>
        <end position="457"/>
    </location>
</feature>
<feature type="transmembrane region" description="Helical" evidence="5">
    <location>
        <begin position="354"/>
        <end position="376"/>
    </location>
</feature>
<reference evidence="6" key="2">
    <citation type="submission" date="2023-06" db="EMBL/GenBank/DDBJ databases">
        <authorList>
            <consortium name="Lawrence Berkeley National Laboratory"/>
            <person name="Haridas S."/>
            <person name="Hensen N."/>
            <person name="Bonometti L."/>
            <person name="Westerberg I."/>
            <person name="Brannstrom I.O."/>
            <person name="Guillou S."/>
            <person name="Cros-Aarteil S."/>
            <person name="Calhoun S."/>
            <person name="Kuo A."/>
            <person name="Mondo S."/>
            <person name="Pangilinan J."/>
            <person name="Riley R."/>
            <person name="Labutti K."/>
            <person name="Andreopoulos B."/>
            <person name="Lipzen A."/>
            <person name="Chen C."/>
            <person name="Yanf M."/>
            <person name="Daum C."/>
            <person name="Ng V."/>
            <person name="Clum A."/>
            <person name="Steindorff A."/>
            <person name="Ohm R."/>
            <person name="Martin F."/>
            <person name="Silar P."/>
            <person name="Natvig D."/>
            <person name="Lalanne C."/>
            <person name="Gautier V."/>
            <person name="Ament-Velasquez S.L."/>
            <person name="Kruys A."/>
            <person name="Hutchinson M.I."/>
            <person name="Powell A.J."/>
            <person name="Barry K."/>
            <person name="Miller A.N."/>
            <person name="Grigoriev I.V."/>
            <person name="Debuchy R."/>
            <person name="Gladieux P."/>
            <person name="Thoren M.H."/>
            <person name="Johannesson H."/>
        </authorList>
    </citation>
    <scope>NUCLEOTIDE SEQUENCE</scope>
    <source>
        <strain evidence="6">CBS 314.62</strain>
    </source>
</reference>
<reference evidence="6" key="1">
    <citation type="journal article" date="2023" name="Mol. Phylogenet. Evol.">
        <title>Genome-scale phylogeny and comparative genomics of the fungal order Sordariales.</title>
        <authorList>
            <person name="Hensen N."/>
            <person name="Bonometti L."/>
            <person name="Westerberg I."/>
            <person name="Brannstrom I.O."/>
            <person name="Guillou S."/>
            <person name="Cros-Aarteil S."/>
            <person name="Calhoun S."/>
            <person name="Haridas S."/>
            <person name="Kuo A."/>
            <person name="Mondo S."/>
            <person name="Pangilinan J."/>
            <person name="Riley R."/>
            <person name="LaButti K."/>
            <person name="Andreopoulos B."/>
            <person name="Lipzen A."/>
            <person name="Chen C."/>
            <person name="Yan M."/>
            <person name="Daum C."/>
            <person name="Ng V."/>
            <person name="Clum A."/>
            <person name="Steindorff A."/>
            <person name="Ohm R.A."/>
            <person name="Martin F."/>
            <person name="Silar P."/>
            <person name="Natvig D.O."/>
            <person name="Lalanne C."/>
            <person name="Gautier V."/>
            <person name="Ament-Velasquez S.L."/>
            <person name="Kruys A."/>
            <person name="Hutchinson M.I."/>
            <person name="Powell A.J."/>
            <person name="Barry K."/>
            <person name="Miller A.N."/>
            <person name="Grigoriev I.V."/>
            <person name="Debuchy R."/>
            <person name="Gladieux P."/>
            <person name="Hiltunen Thoren M."/>
            <person name="Johannesson H."/>
        </authorList>
    </citation>
    <scope>NUCLEOTIDE SEQUENCE</scope>
    <source>
        <strain evidence="6">CBS 314.62</strain>
    </source>
</reference>
<feature type="transmembrane region" description="Helical" evidence="5">
    <location>
        <begin position="469"/>
        <end position="488"/>
    </location>
</feature>
<dbReference type="GO" id="GO:0015140">
    <property type="term" value="F:malate transmembrane transporter activity"/>
    <property type="evidence" value="ECO:0007669"/>
    <property type="project" value="InterPro"/>
</dbReference>
<feature type="transmembrane region" description="Helical" evidence="5">
    <location>
        <begin position="306"/>
        <end position="333"/>
    </location>
</feature>
<dbReference type="Gene3D" id="1.50.10.150">
    <property type="entry name" value="Voltage-dependent anion channel"/>
    <property type="match status" value="1"/>
</dbReference>
<dbReference type="PANTHER" id="PTHR31162:SF0">
    <property type="entry name" value="MALIC ACID TRANSPORT PROTEIN"/>
    <property type="match status" value="1"/>
</dbReference>
<sequence length="514" mass="55656">MLPLTKRDAVYFRASDRPSSKIFEFFGVSSSSSSLLLNSGFDRSHLLDTQDDIPRPDSATLATQTTTVTTNEAVPTNVVSHLADFADSRRPRYAVDLERRSVCRALVQDFQTHWFIWCMNAGIIGILLRQLPSPYQFRGLRTISSVFYFADLVLFAVFSLIYLSRCIWFRAQGCTETLSGGGVDQARGEVGSVACWPAAWLTLVAFAIQAATAEVGLSQKRPIALAAYISWWAGAAWMVATVPVVIVVVVVSRRQLRRDRMQEGRELLSPNVLLPSVGLSILALIGGLLVSLLAPPMTVSVLKANLAVVPVIILVFCVVGGALFTAFLMYAVLVHELLLAGRAWSELLSGQTTGMFYFAGALSLCSAALLLLGGAIEAGFGGADWGYGPRGGGTLLSATAAQSLNVACIVLALLLTGMAVLWFFLALIAALYKAFYRDLAWSTVGNSAVLAVASMALSTIELGLELDSLFFQVLSCVLACFRGHLLIVRKDPRYQNQLNVARVIEKDGRTPRLE</sequence>
<dbReference type="PANTHER" id="PTHR31162">
    <property type="entry name" value="MALIC ACID TRANSPORT PROTEIN-RELATED"/>
    <property type="match status" value="1"/>
</dbReference>
<dbReference type="InterPro" id="IPR030185">
    <property type="entry name" value="Mae1"/>
</dbReference>
<evidence type="ECO:0000256" key="2">
    <source>
        <dbReference type="ARBA" id="ARBA00022692"/>
    </source>
</evidence>
<feature type="transmembrane region" description="Helical" evidence="5">
    <location>
        <begin position="193"/>
        <end position="211"/>
    </location>
</feature>
<evidence type="ECO:0000256" key="4">
    <source>
        <dbReference type="ARBA" id="ARBA00023136"/>
    </source>
</evidence>
<evidence type="ECO:0000313" key="7">
    <source>
        <dbReference type="Proteomes" id="UP001270362"/>
    </source>
</evidence>
<organism evidence="6 7">
    <name type="scientific">Podospora appendiculata</name>
    <dbReference type="NCBI Taxonomy" id="314037"/>
    <lineage>
        <taxon>Eukaryota</taxon>
        <taxon>Fungi</taxon>
        <taxon>Dikarya</taxon>
        <taxon>Ascomycota</taxon>
        <taxon>Pezizomycotina</taxon>
        <taxon>Sordariomycetes</taxon>
        <taxon>Sordariomycetidae</taxon>
        <taxon>Sordariales</taxon>
        <taxon>Podosporaceae</taxon>
        <taxon>Podospora</taxon>
    </lineage>
</organism>
<comment type="subcellular location">
    <subcellularLocation>
        <location evidence="1">Membrane</location>
        <topology evidence="1">Multi-pass membrane protein</topology>
    </subcellularLocation>
</comment>
<feature type="transmembrane region" description="Helical" evidence="5">
    <location>
        <begin position="272"/>
        <end position="294"/>
    </location>
</feature>
<keyword evidence="4 5" id="KW-0472">Membrane</keyword>
<evidence type="ECO:0000313" key="6">
    <source>
        <dbReference type="EMBL" id="KAK3681236.1"/>
    </source>
</evidence>
<keyword evidence="2 5" id="KW-0812">Transmembrane</keyword>
<keyword evidence="7" id="KW-1185">Reference proteome</keyword>